<proteinExistence type="predicted"/>
<accession>A0A6A2SIL1</accession>
<sequence>MNTGKRIPATPAPQTIELIRRLLEAAHRPEPANDPTICAICGAPLTDTTSSICPDCQELEKDW</sequence>
<evidence type="ECO:0000313" key="3">
    <source>
        <dbReference type="Proteomes" id="UP000461165"/>
    </source>
</evidence>
<dbReference type="Proteomes" id="UP000478746">
    <property type="component" value="Unassembled WGS sequence"/>
</dbReference>
<dbReference type="AlphaFoldDB" id="A0A6A2SIL1"/>
<protein>
    <submittedName>
        <fullName evidence="1">Uncharacterized protein</fullName>
    </submittedName>
</protein>
<reference evidence="3 4" key="1">
    <citation type="journal article" date="2019" name="Nat. Med.">
        <title>A library of human gut bacterial isolates paired with longitudinal multiomics data enables mechanistic microbiome research.</title>
        <authorList>
            <person name="Poyet M."/>
            <person name="Groussin M."/>
            <person name="Gibbons S.M."/>
            <person name="Avila-Pacheco J."/>
            <person name="Jiang X."/>
            <person name="Kearney S.M."/>
            <person name="Perrotta A.R."/>
            <person name="Berdy B."/>
            <person name="Zhao S."/>
            <person name="Lieberman T.D."/>
            <person name="Swanson P.K."/>
            <person name="Smith M."/>
            <person name="Roesemann S."/>
            <person name="Alexander J.E."/>
            <person name="Rich S.A."/>
            <person name="Livny J."/>
            <person name="Vlamakis H."/>
            <person name="Clish C."/>
            <person name="Bullock K."/>
            <person name="Deik A."/>
            <person name="Scott J."/>
            <person name="Pierce K.A."/>
            <person name="Xavier R.J."/>
            <person name="Alm E.J."/>
        </authorList>
    </citation>
    <scope>NUCLEOTIDE SEQUENCE [LARGE SCALE GENOMIC DNA]</scope>
    <source>
        <strain evidence="2 3">BIOML-A166</strain>
        <strain evidence="1 4">BIOML-A320</strain>
    </source>
</reference>
<comment type="caution">
    <text evidence="1">The sequence shown here is derived from an EMBL/GenBank/DDBJ whole genome shotgun (WGS) entry which is preliminary data.</text>
</comment>
<evidence type="ECO:0000313" key="2">
    <source>
        <dbReference type="EMBL" id="KAB7136867.1"/>
    </source>
</evidence>
<evidence type="ECO:0000313" key="4">
    <source>
        <dbReference type="Proteomes" id="UP000478746"/>
    </source>
</evidence>
<evidence type="ECO:0000313" key="1">
    <source>
        <dbReference type="EMBL" id="KAB6838708.1"/>
    </source>
</evidence>
<dbReference type="EMBL" id="WDVF01000004">
    <property type="protein sequence ID" value="KAB7136867.1"/>
    <property type="molecule type" value="Genomic_DNA"/>
</dbReference>
<dbReference type="Proteomes" id="UP000461165">
    <property type="component" value="Unassembled WGS sequence"/>
</dbReference>
<gene>
    <name evidence="2" type="ORF">GBC97_03240</name>
    <name evidence="1" type="ORF">GBK08_03335</name>
</gene>
<dbReference type="RefSeq" id="WP_115791028.1">
    <property type="nucleotide sequence ID" value="NZ_JAWLRB010000022.1"/>
</dbReference>
<name>A0A6A2SIL1_BIFLN</name>
<organism evidence="1 4">
    <name type="scientific">Bifidobacterium longum</name>
    <dbReference type="NCBI Taxonomy" id="216816"/>
    <lineage>
        <taxon>Bacteria</taxon>
        <taxon>Bacillati</taxon>
        <taxon>Actinomycetota</taxon>
        <taxon>Actinomycetes</taxon>
        <taxon>Bifidobacteriales</taxon>
        <taxon>Bifidobacteriaceae</taxon>
        <taxon>Bifidobacterium</taxon>
    </lineage>
</organism>
<dbReference type="EMBL" id="WEAY01000004">
    <property type="protein sequence ID" value="KAB6838708.1"/>
    <property type="molecule type" value="Genomic_DNA"/>
</dbReference>